<comment type="subcellular location">
    <subcellularLocation>
        <location evidence="1">Membrane</location>
        <topology evidence="1">Single-pass type I membrane protein</topology>
    </subcellularLocation>
</comment>
<gene>
    <name evidence="8" type="ORF">WICMUC_002642</name>
</gene>
<dbReference type="GO" id="GO:0005789">
    <property type="term" value="C:endoplasmic reticulum membrane"/>
    <property type="evidence" value="ECO:0007669"/>
    <property type="project" value="TreeGrafter"/>
</dbReference>
<feature type="domain" description="L-type lectin-like" evidence="7">
    <location>
        <begin position="59"/>
        <end position="289"/>
    </location>
</feature>
<dbReference type="GO" id="GO:0006888">
    <property type="term" value="P:endoplasmic reticulum to Golgi vesicle-mediated transport"/>
    <property type="evidence" value="ECO:0007669"/>
    <property type="project" value="TreeGrafter"/>
</dbReference>
<dbReference type="SUPFAM" id="SSF49899">
    <property type="entry name" value="Concanavalin A-like lectins/glucanases"/>
    <property type="match status" value="1"/>
</dbReference>
<feature type="transmembrane region" description="Helical" evidence="6">
    <location>
        <begin position="12"/>
        <end position="29"/>
    </location>
</feature>
<reference evidence="8" key="1">
    <citation type="journal article" date="2021" name="Open Biol.">
        <title>Shared evolutionary footprints suggest mitochondrial oxidative damage underlies multiple complex I losses in fungi.</title>
        <authorList>
            <person name="Schikora-Tamarit M.A."/>
            <person name="Marcet-Houben M."/>
            <person name="Nosek J."/>
            <person name="Gabaldon T."/>
        </authorList>
    </citation>
    <scope>NUCLEOTIDE SEQUENCE</scope>
    <source>
        <strain evidence="8">CBS6341</strain>
    </source>
</reference>
<evidence type="ECO:0000256" key="3">
    <source>
        <dbReference type="ARBA" id="ARBA00022729"/>
    </source>
</evidence>
<evidence type="ECO:0000256" key="2">
    <source>
        <dbReference type="ARBA" id="ARBA00022692"/>
    </source>
</evidence>
<organism evidence="8 9">
    <name type="scientific">Wickerhamomyces mucosus</name>
    <dbReference type="NCBI Taxonomy" id="1378264"/>
    <lineage>
        <taxon>Eukaryota</taxon>
        <taxon>Fungi</taxon>
        <taxon>Dikarya</taxon>
        <taxon>Ascomycota</taxon>
        <taxon>Saccharomycotina</taxon>
        <taxon>Saccharomycetes</taxon>
        <taxon>Phaffomycetales</taxon>
        <taxon>Wickerhamomycetaceae</taxon>
        <taxon>Wickerhamomyces</taxon>
    </lineage>
</organism>
<dbReference type="Gene3D" id="2.60.120.200">
    <property type="match status" value="1"/>
</dbReference>
<dbReference type="Pfam" id="PF03388">
    <property type="entry name" value="Lectin_leg-like"/>
    <property type="match status" value="1"/>
</dbReference>
<dbReference type="GO" id="GO:0030134">
    <property type="term" value="C:COPII-coated ER to Golgi transport vesicle"/>
    <property type="evidence" value="ECO:0007669"/>
    <property type="project" value="TreeGrafter"/>
</dbReference>
<evidence type="ECO:0000256" key="4">
    <source>
        <dbReference type="ARBA" id="ARBA00022989"/>
    </source>
</evidence>
<dbReference type="OrthoDB" id="270293at2759"/>
<proteinExistence type="predicted"/>
<accession>A0A9P8PNK8</accession>
<evidence type="ECO:0000313" key="8">
    <source>
        <dbReference type="EMBL" id="KAH3675553.1"/>
    </source>
</evidence>
<evidence type="ECO:0000256" key="5">
    <source>
        <dbReference type="ARBA" id="ARBA00023136"/>
    </source>
</evidence>
<keyword evidence="2 6" id="KW-0812">Transmembrane</keyword>
<evidence type="ECO:0000313" key="9">
    <source>
        <dbReference type="Proteomes" id="UP000769528"/>
    </source>
</evidence>
<comment type="caution">
    <text evidence="8">The sequence shown here is derived from an EMBL/GenBank/DDBJ whole genome shotgun (WGS) entry which is preliminary data.</text>
</comment>
<dbReference type="InterPro" id="IPR013320">
    <property type="entry name" value="ConA-like_dom_sf"/>
</dbReference>
<dbReference type="InterPro" id="IPR051136">
    <property type="entry name" value="Intracellular_Lectin-GPT"/>
</dbReference>
<dbReference type="PANTHER" id="PTHR12223">
    <property type="entry name" value="VESICULAR MANNOSE-BINDING LECTIN"/>
    <property type="match status" value="1"/>
</dbReference>
<dbReference type="PANTHER" id="PTHR12223:SF45">
    <property type="entry name" value="RE50040P"/>
    <property type="match status" value="1"/>
</dbReference>
<dbReference type="Proteomes" id="UP000769528">
    <property type="component" value="Unassembled WGS sequence"/>
</dbReference>
<evidence type="ECO:0000259" key="7">
    <source>
        <dbReference type="PROSITE" id="PS51328"/>
    </source>
</evidence>
<evidence type="ECO:0000256" key="1">
    <source>
        <dbReference type="ARBA" id="ARBA00004479"/>
    </source>
</evidence>
<keyword evidence="4 6" id="KW-1133">Transmembrane helix</keyword>
<evidence type="ECO:0000256" key="6">
    <source>
        <dbReference type="SAM" id="Phobius"/>
    </source>
</evidence>
<keyword evidence="5 6" id="KW-0472">Membrane</keyword>
<protein>
    <recommendedName>
        <fullName evidence="7">L-type lectin-like domain-containing protein</fullName>
    </recommendedName>
</protein>
<dbReference type="AlphaFoldDB" id="A0A9P8PNK8"/>
<dbReference type="GO" id="GO:0005537">
    <property type="term" value="F:D-mannose binding"/>
    <property type="evidence" value="ECO:0007669"/>
    <property type="project" value="TreeGrafter"/>
</dbReference>
<keyword evidence="9" id="KW-1185">Reference proteome</keyword>
<dbReference type="PROSITE" id="PS51328">
    <property type="entry name" value="L_LECTIN_LIKE"/>
    <property type="match status" value="1"/>
</dbReference>
<reference evidence="8" key="2">
    <citation type="submission" date="2021-01" db="EMBL/GenBank/DDBJ databases">
        <authorList>
            <person name="Schikora-Tamarit M.A."/>
        </authorList>
    </citation>
    <scope>NUCLEOTIDE SEQUENCE</scope>
    <source>
        <strain evidence="8">CBS6341</strain>
    </source>
</reference>
<dbReference type="GO" id="GO:0000139">
    <property type="term" value="C:Golgi membrane"/>
    <property type="evidence" value="ECO:0007669"/>
    <property type="project" value="TreeGrafter"/>
</dbReference>
<dbReference type="InterPro" id="IPR005052">
    <property type="entry name" value="Lectin_leg"/>
</dbReference>
<sequence length="410" mass="47933">MSFINTIKHNRIFHICFLIFTVIYLYFVVTQVFKDDPKIDEYDINEILSGSSIQSDIEKHKIPNQSLIKPFVGSNFENSNWEFHGDTLIKKDNFVRLTSEKPQQSSLIQTYNSIPESIKGLEIDFTFSINSADKKNKGLKADGFALFLTKDRLVQGPVFGVNDYFKGLGLFFDTYRNSKKGKVFPYISLMNGNGHSRYDKENDGRANEIAGCSARGIYNPKEGDVKARLIYTEDDGYLSFDYSIYNNKWVNCFSVQDFELSGDKWLSFGGETGELFENVDIFEVEVNQLMHHDNPVSSYQEYLNQEEEENFELNYKDKKRNINRNDRKIRSRDRRAKLQAKARNKKSRAQNLNKEKYVNNDSNFIGRFFNLIWILIKWILIILIGFIIVYIGWTYYRVKIRSKRKVGLLD</sequence>
<dbReference type="EMBL" id="JAEUBF010000753">
    <property type="protein sequence ID" value="KAH3675553.1"/>
    <property type="molecule type" value="Genomic_DNA"/>
</dbReference>
<keyword evidence="3" id="KW-0732">Signal</keyword>
<feature type="transmembrane region" description="Helical" evidence="6">
    <location>
        <begin position="371"/>
        <end position="396"/>
    </location>
</feature>
<dbReference type="GO" id="GO:0005793">
    <property type="term" value="C:endoplasmic reticulum-Golgi intermediate compartment"/>
    <property type="evidence" value="ECO:0007669"/>
    <property type="project" value="TreeGrafter"/>
</dbReference>
<name>A0A9P8PNK8_9ASCO</name>